<accession>A0A7W3T5E8</accession>
<name>A0A7W3T5E8_9ACTN</name>
<gene>
    <name evidence="1" type="ORF">FOE67_17680</name>
</gene>
<sequence>MIELLRVVFAALAEALPNVPRLRREKRRRELAADLFLLYVALNRVVLLAEEIVDDLEARVRYPPGDPRARFGPAASHRVRRQAEQLARVRTLLLEHSAVFQILHAEAYNRMVLLLGVKMSALDVLLFIMRTGTLPTEPSGGEVRRILDAGLPDPGVDFDEVAHRMELAWRHSGIALGSAPDADTRERIAAYLEESRPRERVAGMRRVLADFRAVLEENFSVGDVLLDVGDRRINLL</sequence>
<comment type="caution">
    <text evidence="1">The sequence shown here is derived from an EMBL/GenBank/DDBJ whole genome shotgun (WGS) entry which is preliminary data.</text>
</comment>
<dbReference type="EMBL" id="VKHS01000474">
    <property type="protein sequence ID" value="MBB0231288.1"/>
    <property type="molecule type" value="Genomic_DNA"/>
</dbReference>
<proteinExistence type="predicted"/>
<reference evidence="2" key="1">
    <citation type="submission" date="2019-10" db="EMBL/GenBank/DDBJ databases">
        <title>Streptomyces sp. nov., a novel actinobacterium isolated from alkaline environment.</title>
        <authorList>
            <person name="Golinska P."/>
        </authorList>
    </citation>
    <scope>NUCLEOTIDE SEQUENCE [LARGE SCALE GENOMIC DNA]</scope>
    <source>
        <strain evidence="2">DSM 42108</strain>
    </source>
</reference>
<keyword evidence="2" id="KW-1185">Reference proteome</keyword>
<dbReference type="AlphaFoldDB" id="A0A7W3T5E8"/>
<evidence type="ECO:0000313" key="2">
    <source>
        <dbReference type="Proteomes" id="UP000530234"/>
    </source>
</evidence>
<evidence type="ECO:0000313" key="1">
    <source>
        <dbReference type="EMBL" id="MBB0231288.1"/>
    </source>
</evidence>
<protein>
    <submittedName>
        <fullName evidence="1">Uncharacterized protein</fullName>
    </submittedName>
</protein>
<dbReference type="Proteomes" id="UP000530234">
    <property type="component" value="Unassembled WGS sequence"/>
</dbReference>
<organism evidence="1 2">
    <name type="scientific">Streptomyces calidiresistens</name>
    <dbReference type="NCBI Taxonomy" id="1485586"/>
    <lineage>
        <taxon>Bacteria</taxon>
        <taxon>Bacillati</taxon>
        <taxon>Actinomycetota</taxon>
        <taxon>Actinomycetes</taxon>
        <taxon>Kitasatosporales</taxon>
        <taxon>Streptomycetaceae</taxon>
        <taxon>Streptomyces</taxon>
    </lineage>
</organism>